<feature type="coiled-coil region" evidence="1">
    <location>
        <begin position="21"/>
        <end position="85"/>
    </location>
</feature>
<evidence type="ECO:0000313" key="2">
    <source>
        <dbReference type="EMBL" id="MBB4134784.1"/>
    </source>
</evidence>
<evidence type="ECO:0000313" key="3">
    <source>
        <dbReference type="Proteomes" id="UP000551501"/>
    </source>
</evidence>
<dbReference type="RefSeq" id="WP_183369903.1">
    <property type="nucleotide sequence ID" value="NZ_BAABHL010000037.1"/>
</dbReference>
<name>A0A840EWU1_9ACTN</name>
<sequence length="88" mass="9866">MGMGSLMTGGGIGPSPSERAMAERFDRIDELRAEALDLERQAVADRHPPLRTAGSYLQMLTEAEADDLERRALRLRRRAAELEWELGK</sequence>
<keyword evidence="1" id="KW-0175">Coiled coil</keyword>
<accession>A0A840EWU1</accession>
<evidence type="ECO:0000256" key="1">
    <source>
        <dbReference type="SAM" id="Coils"/>
    </source>
</evidence>
<keyword evidence="3" id="KW-1185">Reference proteome</keyword>
<dbReference type="Proteomes" id="UP000551501">
    <property type="component" value="Unassembled WGS sequence"/>
</dbReference>
<organism evidence="2 3">
    <name type="scientific">Gordonia humi</name>
    <dbReference type="NCBI Taxonomy" id="686429"/>
    <lineage>
        <taxon>Bacteria</taxon>
        <taxon>Bacillati</taxon>
        <taxon>Actinomycetota</taxon>
        <taxon>Actinomycetes</taxon>
        <taxon>Mycobacteriales</taxon>
        <taxon>Gordoniaceae</taxon>
        <taxon>Gordonia</taxon>
    </lineage>
</organism>
<protein>
    <submittedName>
        <fullName evidence="2">Uncharacterized protein YigA (DUF484 family)</fullName>
    </submittedName>
</protein>
<proteinExistence type="predicted"/>
<comment type="caution">
    <text evidence="2">The sequence shown here is derived from an EMBL/GenBank/DDBJ whole genome shotgun (WGS) entry which is preliminary data.</text>
</comment>
<dbReference type="EMBL" id="JACIFP010000001">
    <property type="protein sequence ID" value="MBB4134784.1"/>
    <property type="molecule type" value="Genomic_DNA"/>
</dbReference>
<gene>
    <name evidence="2" type="ORF">BKA16_001336</name>
</gene>
<reference evidence="2 3" key="1">
    <citation type="submission" date="2020-08" db="EMBL/GenBank/DDBJ databases">
        <title>Sequencing the genomes of 1000 actinobacteria strains.</title>
        <authorList>
            <person name="Klenk H.-P."/>
        </authorList>
    </citation>
    <scope>NUCLEOTIDE SEQUENCE [LARGE SCALE GENOMIC DNA]</scope>
    <source>
        <strain evidence="2 3">DSM 45298</strain>
    </source>
</reference>
<dbReference type="AlphaFoldDB" id="A0A840EWU1"/>